<dbReference type="Proteomes" id="UP000799324">
    <property type="component" value="Unassembled WGS sequence"/>
</dbReference>
<accession>A0A6A6TQM0</accession>
<sequence length="400" mass="44656">MCELILTEYSCNHKSPKLPEGYVPNPEWVPSDKLEIDAQRDEEVHEDTKIDKCHGITYGISCCDHQGPMETMPVSKEVTKVTWKCKAYSCQYYIFPRGMTDVANLGFHISCWSGPVFMYVLASDRTVTPHSTLQQSLTSYKLYIVQGRRASPQTIHGKLNNNTMCWISPTRYTCGHLSPIRKVGYTPRPQQRGDIERDEDTHEGTGVVHCLSYSRCRLAGCGDPQPLEKLGIKNVKQGTGPCDECKKKGKVGGGSGSWTMSLVLFLAPRTDLIIPPLHPPSKVFKLARAPATIYSRRLLAQLQLGVLSICRGLSQLICSGFRCCIVRLAFVFLGSDIVSTVDWGIVPAAVFGFEQDAHFRLSVDLLAEKTTELVFGTCRRGWIDRACCWCLPVSSPELWE</sequence>
<dbReference type="AlphaFoldDB" id="A0A6A6TQM0"/>
<gene>
    <name evidence="1" type="ORF">K491DRAFT_673793</name>
</gene>
<keyword evidence="2" id="KW-1185">Reference proteome</keyword>
<organism evidence="1 2">
    <name type="scientific">Lophiostoma macrostomum CBS 122681</name>
    <dbReference type="NCBI Taxonomy" id="1314788"/>
    <lineage>
        <taxon>Eukaryota</taxon>
        <taxon>Fungi</taxon>
        <taxon>Dikarya</taxon>
        <taxon>Ascomycota</taxon>
        <taxon>Pezizomycotina</taxon>
        <taxon>Dothideomycetes</taxon>
        <taxon>Pleosporomycetidae</taxon>
        <taxon>Pleosporales</taxon>
        <taxon>Lophiostomataceae</taxon>
        <taxon>Lophiostoma</taxon>
    </lineage>
</organism>
<name>A0A6A6TQM0_9PLEO</name>
<proteinExistence type="predicted"/>
<evidence type="ECO:0000313" key="2">
    <source>
        <dbReference type="Proteomes" id="UP000799324"/>
    </source>
</evidence>
<evidence type="ECO:0000313" key="1">
    <source>
        <dbReference type="EMBL" id="KAF2661477.1"/>
    </source>
</evidence>
<dbReference type="EMBL" id="MU004293">
    <property type="protein sequence ID" value="KAF2661477.1"/>
    <property type="molecule type" value="Genomic_DNA"/>
</dbReference>
<protein>
    <submittedName>
        <fullName evidence="1">Uncharacterized protein</fullName>
    </submittedName>
</protein>
<reference evidence="1" key="1">
    <citation type="journal article" date="2020" name="Stud. Mycol.">
        <title>101 Dothideomycetes genomes: a test case for predicting lifestyles and emergence of pathogens.</title>
        <authorList>
            <person name="Haridas S."/>
            <person name="Albert R."/>
            <person name="Binder M."/>
            <person name="Bloem J."/>
            <person name="Labutti K."/>
            <person name="Salamov A."/>
            <person name="Andreopoulos B."/>
            <person name="Baker S."/>
            <person name="Barry K."/>
            <person name="Bills G."/>
            <person name="Bluhm B."/>
            <person name="Cannon C."/>
            <person name="Castanera R."/>
            <person name="Culley D."/>
            <person name="Daum C."/>
            <person name="Ezra D."/>
            <person name="Gonzalez J."/>
            <person name="Henrissat B."/>
            <person name="Kuo A."/>
            <person name="Liang C."/>
            <person name="Lipzen A."/>
            <person name="Lutzoni F."/>
            <person name="Magnuson J."/>
            <person name="Mondo S."/>
            <person name="Nolan M."/>
            <person name="Ohm R."/>
            <person name="Pangilinan J."/>
            <person name="Park H.-J."/>
            <person name="Ramirez L."/>
            <person name="Alfaro M."/>
            <person name="Sun H."/>
            <person name="Tritt A."/>
            <person name="Yoshinaga Y."/>
            <person name="Zwiers L.-H."/>
            <person name="Turgeon B."/>
            <person name="Goodwin S."/>
            <person name="Spatafora J."/>
            <person name="Crous P."/>
            <person name="Grigoriev I."/>
        </authorList>
    </citation>
    <scope>NUCLEOTIDE SEQUENCE</scope>
    <source>
        <strain evidence="1">CBS 122681</strain>
    </source>
</reference>
<dbReference type="OrthoDB" id="10528620at2759"/>